<keyword evidence="4" id="KW-1185">Reference proteome</keyword>
<accession>A0ABQ5MQT5</accession>
<feature type="region of interest" description="Disordered" evidence="1">
    <location>
        <begin position="1"/>
        <end position="23"/>
    </location>
</feature>
<sequence length="155" mass="16408">MSSTSPAGRESEQEQAGGAVRAEQRASGPGRLIIAVYGIFAVSATARAAYQIATKFSAAPAAYLLSAFAAAVYILAAVALAKKGLRWFWTSVAAISVELLGVLAVGLLSVFDAALLPDDTVWSGFGKGYGYVPLLLPLLGLWWLWRHRPGRPGMR</sequence>
<evidence type="ECO:0000313" key="3">
    <source>
        <dbReference type="EMBL" id="GLB66308.1"/>
    </source>
</evidence>
<keyword evidence="2" id="KW-0812">Transmembrane</keyword>
<feature type="transmembrane region" description="Helical" evidence="2">
    <location>
        <begin position="32"/>
        <end position="50"/>
    </location>
</feature>
<organism evidence="3 4">
    <name type="scientific">Arthrobacter mangrovi</name>
    <dbReference type="NCBI Taxonomy" id="2966350"/>
    <lineage>
        <taxon>Bacteria</taxon>
        <taxon>Bacillati</taxon>
        <taxon>Actinomycetota</taxon>
        <taxon>Actinomycetes</taxon>
        <taxon>Micrococcales</taxon>
        <taxon>Micrococcaceae</taxon>
        <taxon>Arthrobacter</taxon>
    </lineage>
</organism>
<gene>
    <name evidence="3" type="ORF">AHIS1636_07470</name>
</gene>
<feature type="transmembrane region" description="Helical" evidence="2">
    <location>
        <begin position="87"/>
        <end position="108"/>
    </location>
</feature>
<comment type="caution">
    <text evidence="3">The sequence shown here is derived from an EMBL/GenBank/DDBJ whole genome shotgun (WGS) entry which is preliminary data.</text>
</comment>
<dbReference type="EMBL" id="BRVS01000003">
    <property type="protein sequence ID" value="GLB66308.1"/>
    <property type="molecule type" value="Genomic_DNA"/>
</dbReference>
<feature type="transmembrane region" description="Helical" evidence="2">
    <location>
        <begin position="128"/>
        <end position="145"/>
    </location>
</feature>
<name>A0ABQ5MQT5_9MICC</name>
<keyword evidence="2" id="KW-1133">Transmembrane helix</keyword>
<evidence type="ECO:0000313" key="4">
    <source>
        <dbReference type="Proteomes" id="UP001209654"/>
    </source>
</evidence>
<keyword evidence="2" id="KW-0472">Membrane</keyword>
<evidence type="ECO:0000256" key="1">
    <source>
        <dbReference type="SAM" id="MobiDB-lite"/>
    </source>
</evidence>
<evidence type="ECO:0000256" key="2">
    <source>
        <dbReference type="SAM" id="Phobius"/>
    </source>
</evidence>
<proteinExistence type="predicted"/>
<protein>
    <recommendedName>
        <fullName evidence="5">Integral membrane protein</fullName>
    </recommendedName>
</protein>
<evidence type="ECO:0008006" key="5">
    <source>
        <dbReference type="Google" id="ProtNLM"/>
    </source>
</evidence>
<dbReference type="Proteomes" id="UP001209654">
    <property type="component" value="Unassembled WGS sequence"/>
</dbReference>
<feature type="transmembrane region" description="Helical" evidence="2">
    <location>
        <begin position="62"/>
        <end position="80"/>
    </location>
</feature>
<reference evidence="3 4" key="1">
    <citation type="journal article" date="2023" name="Int. J. Syst. Evol. Microbiol.">
        <title>Arthrobacter mangrovi sp. nov., an actinobacterium isolated from the rhizosphere of a mangrove.</title>
        <authorList>
            <person name="Hamada M."/>
            <person name="Saitou S."/>
            <person name="Enomoto N."/>
            <person name="Nanri K."/>
            <person name="Hidaka K."/>
            <person name="Miura T."/>
            <person name="Tamura T."/>
        </authorList>
    </citation>
    <scope>NUCLEOTIDE SEQUENCE [LARGE SCALE GENOMIC DNA]</scope>
    <source>
        <strain evidence="3 4">NBRC 112813</strain>
    </source>
</reference>
<dbReference type="RefSeq" id="WP_264794474.1">
    <property type="nucleotide sequence ID" value="NZ_BRVS01000003.1"/>
</dbReference>